<dbReference type="InterPro" id="IPR029044">
    <property type="entry name" value="Nucleotide-diphossugar_trans"/>
</dbReference>
<reference evidence="1" key="2">
    <citation type="submission" date="2020-09" db="EMBL/GenBank/DDBJ databases">
        <authorList>
            <person name="Sun Q."/>
            <person name="Ohkuma M."/>
        </authorList>
    </citation>
    <scope>NUCLEOTIDE SEQUENCE</scope>
    <source>
        <strain evidence="1">JCM 14359</strain>
    </source>
</reference>
<proteinExistence type="predicted"/>
<gene>
    <name evidence="1" type="ORF">GCM10008995_09690</name>
</gene>
<reference evidence="1" key="1">
    <citation type="journal article" date="2014" name="Int. J. Syst. Evol. Microbiol.">
        <title>Complete genome sequence of Corynebacterium casei LMG S-19264T (=DSM 44701T), isolated from a smear-ripened cheese.</title>
        <authorList>
            <consortium name="US DOE Joint Genome Institute (JGI-PGF)"/>
            <person name="Walter F."/>
            <person name="Albersmeier A."/>
            <person name="Kalinowski J."/>
            <person name="Ruckert C."/>
        </authorList>
    </citation>
    <scope>NUCLEOTIDE SEQUENCE</scope>
    <source>
        <strain evidence="1">JCM 14359</strain>
    </source>
</reference>
<evidence type="ECO:0000313" key="2">
    <source>
        <dbReference type="Proteomes" id="UP000653099"/>
    </source>
</evidence>
<dbReference type="Proteomes" id="UP000653099">
    <property type="component" value="Unassembled WGS sequence"/>
</dbReference>
<keyword evidence="2" id="KW-1185">Reference proteome</keyword>
<accession>A0A830EED9</accession>
<comment type="caution">
    <text evidence="1">The sequence shown here is derived from an EMBL/GenBank/DDBJ whole genome shotgun (WGS) entry which is preliminary data.</text>
</comment>
<dbReference type="OrthoDB" id="350859at2157"/>
<dbReference type="EMBL" id="BMOC01000004">
    <property type="protein sequence ID" value="GGJ01963.1"/>
    <property type="molecule type" value="Genomic_DNA"/>
</dbReference>
<sequence>MSGEFTLSTPVAFFVYNRPEHTAKVFSRISDVQPRKLFIIADGPKEKNNDKRTTRARRIVNQVTWDCNVVRLYSDTNLGIKERFVTGLNRVFDTVDEAIILEDDTLPDPSFFRFCQVLLNRYRDDSRIMEITGRNQLGTWRADKQDYHFSYNGGIWGWATWSDCWEMYDPDMKLWEDRIVRDRLKDLFGDEWQYNHMHRVYEEAYNERDESWSYPWTFARQINSGLSVVPSRNLVSNIGFGPEATNTTQSSSPWSGIDTYSASFPLSAPPYTIVDGDYDQAFHKIRPGRWKEHPIVYPFWKLISSFAH</sequence>
<dbReference type="Gene3D" id="3.90.550.10">
    <property type="entry name" value="Spore Coat Polysaccharide Biosynthesis Protein SpsA, Chain A"/>
    <property type="match status" value="1"/>
</dbReference>
<dbReference type="RefSeq" id="WP_188786267.1">
    <property type="nucleotide sequence ID" value="NZ_BMOC01000004.1"/>
</dbReference>
<organism evidence="1 2">
    <name type="scientific">Halobellus salinus</name>
    <dbReference type="NCBI Taxonomy" id="931585"/>
    <lineage>
        <taxon>Archaea</taxon>
        <taxon>Methanobacteriati</taxon>
        <taxon>Methanobacteriota</taxon>
        <taxon>Stenosarchaea group</taxon>
        <taxon>Halobacteria</taxon>
        <taxon>Halobacteriales</taxon>
        <taxon>Haloferacaceae</taxon>
        <taxon>Halobellus</taxon>
    </lineage>
</organism>
<dbReference type="AlphaFoldDB" id="A0A830EED9"/>
<name>A0A830EED9_9EURY</name>
<protein>
    <submittedName>
        <fullName evidence="1">Hemolytic protein HlpA</fullName>
    </submittedName>
</protein>
<evidence type="ECO:0000313" key="1">
    <source>
        <dbReference type="EMBL" id="GGJ01963.1"/>
    </source>
</evidence>
<dbReference type="SUPFAM" id="SSF53448">
    <property type="entry name" value="Nucleotide-diphospho-sugar transferases"/>
    <property type="match status" value="1"/>
</dbReference>